<dbReference type="PROSITE" id="PS00572">
    <property type="entry name" value="GLYCOSYL_HYDROL_F1_1"/>
    <property type="match status" value="1"/>
</dbReference>
<dbReference type="Proteomes" id="UP000178681">
    <property type="component" value="Unassembled WGS sequence"/>
</dbReference>
<dbReference type="SUPFAM" id="SSF51445">
    <property type="entry name" value="(Trans)glycosidases"/>
    <property type="match status" value="1"/>
</dbReference>
<dbReference type="EMBL" id="MFJG01000021">
    <property type="protein sequence ID" value="OGG06799.1"/>
    <property type="molecule type" value="Genomic_DNA"/>
</dbReference>
<dbReference type="PANTHER" id="PTHR10353:SF209">
    <property type="entry name" value="GALACTOLIPID GALACTOSYLTRANSFERASE SFR2, CHLOROPLASTIC"/>
    <property type="match status" value="1"/>
</dbReference>
<evidence type="ECO:0000313" key="6">
    <source>
        <dbReference type="EMBL" id="OGG06799.1"/>
    </source>
</evidence>
<dbReference type="PANTHER" id="PTHR10353">
    <property type="entry name" value="GLYCOSYL HYDROLASE"/>
    <property type="match status" value="1"/>
</dbReference>
<accession>A0A1F5Z2V7</accession>
<comment type="similarity">
    <text evidence="1 5">Belongs to the glycosyl hydrolase 1 family.</text>
</comment>
<dbReference type="InterPro" id="IPR018120">
    <property type="entry name" value="Glyco_hydro_1_AS"/>
</dbReference>
<dbReference type="PRINTS" id="PR00131">
    <property type="entry name" value="GLHYDRLASE1"/>
</dbReference>
<dbReference type="STRING" id="1798377.A2872_01045"/>
<sequence length="405" mass="47818">MTKIDQKLEFPKGFLWGTATAAHQIEGNNINSDWWEWEQQGKVKEKSGNACDSWNRWKEDVDLAKSINNNACRFSIEWSRIEPEEGKFNADAIKHYSDQIKYFHKLGIKVVLTLWHFVSPNWFSHKGNFYNYRNLKYYYRYVQFVLDNLEEYPDYWITLNEPNSFASYALLRGEWAPGKKGIFLATVAYIGIFIAHAKAYDLIHQKIMDAKVSLCPQIIFCKSVSNNWFLKFWEKMSDFLVNWPVYLLLIKKMDYIAINYYVLHLINFRNLIPKIGAPEHTFQMMMGEATDLGWPIYPQGLYEFLLKIKKFNLPVLITENGIADATDSKREKYISDHLENIHEAIKEGVKVEGYFHWSLYDNFEWSMGYMPKFGLFETDFTTYERKPRKSAAFYAKICKDNCLSI</sequence>
<gene>
    <name evidence="6" type="ORF">A2872_01045</name>
</gene>
<evidence type="ECO:0000256" key="3">
    <source>
        <dbReference type="ARBA" id="ARBA00023295"/>
    </source>
</evidence>
<dbReference type="GO" id="GO:0005975">
    <property type="term" value="P:carbohydrate metabolic process"/>
    <property type="evidence" value="ECO:0007669"/>
    <property type="project" value="InterPro"/>
</dbReference>
<protein>
    <recommendedName>
        <fullName evidence="8">Beta-glucosidase</fullName>
    </recommendedName>
</protein>
<dbReference type="Pfam" id="PF00232">
    <property type="entry name" value="Glyco_hydro_1"/>
    <property type="match status" value="2"/>
</dbReference>
<dbReference type="InterPro" id="IPR017853">
    <property type="entry name" value="GH"/>
</dbReference>
<evidence type="ECO:0000256" key="5">
    <source>
        <dbReference type="RuleBase" id="RU003690"/>
    </source>
</evidence>
<evidence type="ECO:0000313" key="7">
    <source>
        <dbReference type="Proteomes" id="UP000178681"/>
    </source>
</evidence>
<evidence type="ECO:0000256" key="2">
    <source>
        <dbReference type="ARBA" id="ARBA00022801"/>
    </source>
</evidence>
<comment type="caution">
    <text evidence="6">The sequence shown here is derived from an EMBL/GenBank/DDBJ whole genome shotgun (WGS) entry which is preliminary data.</text>
</comment>
<dbReference type="GO" id="GO:0008422">
    <property type="term" value="F:beta-glucosidase activity"/>
    <property type="evidence" value="ECO:0007669"/>
    <property type="project" value="TreeGrafter"/>
</dbReference>
<organism evidence="6 7">
    <name type="scientific">Candidatus Gottesmanbacteria bacterium RIFCSPHIGHO2_01_FULL_42_12</name>
    <dbReference type="NCBI Taxonomy" id="1798377"/>
    <lineage>
        <taxon>Bacteria</taxon>
        <taxon>Candidatus Gottesmaniibacteriota</taxon>
    </lineage>
</organism>
<dbReference type="InterPro" id="IPR001360">
    <property type="entry name" value="Glyco_hydro_1"/>
</dbReference>
<evidence type="ECO:0000256" key="4">
    <source>
        <dbReference type="PROSITE-ProRule" id="PRU10055"/>
    </source>
</evidence>
<proteinExistence type="inferred from homology"/>
<feature type="active site" description="Nucleophile" evidence="4">
    <location>
        <position position="319"/>
    </location>
</feature>
<evidence type="ECO:0008006" key="8">
    <source>
        <dbReference type="Google" id="ProtNLM"/>
    </source>
</evidence>
<name>A0A1F5Z2V7_9BACT</name>
<reference evidence="6 7" key="1">
    <citation type="journal article" date="2016" name="Nat. Commun.">
        <title>Thousands of microbial genomes shed light on interconnected biogeochemical processes in an aquifer system.</title>
        <authorList>
            <person name="Anantharaman K."/>
            <person name="Brown C.T."/>
            <person name="Hug L.A."/>
            <person name="Sharon I."/>
            <person name="Castelle C.J."/>
            <person name="Probst A.J."/>
            <person name="Thomas B.C."/>
            <person name="Singh A."/>
            <person name="Wilkins M.J."/>
            <person name="Karaoz U."/>
            <person name="Brodie E.L."/>
            <person name="Williams K.H."/>
            <person name="Hubbard S.S."/>
            <person name="Banfield J.F."/>
        </authorList>
    </citation>
    <scope>NUCLEOTIDE SEQUENCE [LARGE SCALE GENOMIC DNA]</scope>
</reference>
<dbReference type="Gene3D" id="3.20.20.80">
    <property type="entry name" value="Glycosidases"/>
    <property type="match status" value="1"/>
</dbReference>
<dbReference type="AlphaFoldDB" id="A0A1F5Z2V7"/>
<keyword evidence="3" id="KW-0326">Glycosidase</keyword>
<keyword evidence="2" id="KW-0378">Hydrolase</keyword>
<evidence type="ECO:0000256" key="1">
    <source>
        <dbReference type="ARBA" id="ARBA00010838"/>
    </source>
</evidence>